<feature type="compositionally biased region" description="Basic and acidic residues" evidence="1">
    <location>
        <begin position="1"/>
        <end position="10"/>
    </location>
</feature>
<evidence type="ECO:0000313" key="2">
    <source>
        <dbReference type="EMBL" id="TDZ13407.1"/>
    </source>
</evidence>
<comment type="caution">
    <text evidence="2">The sequence shown here is derived from an EMBL/GenBank/DDBJ whole genome shotgun (WGS) entry which is preliminary data.</text>
</comment>
<gene>
    <name evidence="2" type="ORF">C8035_v004308</name>
</gene>
<feature type="region of interest" description="Disordered" evidence="1">
    <location>
        <begin position="1"/>
        <end position="34"/>
    </location>
</feature>
<accession>A0A4R8PUU3</accession>
<name>A0A4R8PUU3_9PEZI</name>
<reference evidence="2 3" key="1">
    <citation type="submission" date="2018-11" db="EMBL/GenBank/DDBJ databases">
        <title>Genome sequence and assembly of Colletotrichum spinosum.</title>
        <authorList>
            <person name="Gan P."/>
            <person name="Shirasu K."/>
        </authorList>
    </citation>
    <scope>NUCLEOTIDE SEQUENCE [LARGE SCALE GENOMIC DNA]</scope>
    <source>
        <strain evidence="2 3">CBS 515.97</strain>
    </source>
</reference>
<evidence type="ECO:0000256" key="1">
    <source>
        <dbReference type="SAM" id="MobiDB-lite"/>
    </source>
</evidence>
<dbReference type="AlphaFoldDB" id="A0A4R8PUU3"/>
<keyword evidence="3" id="KW-1185">Reference proteome</keyword>
<sequence>MEKLHRKTDESGSSPTSLPKHFMRDCPLAPTTPETSQLQPVLNQVTSLRFEKFACCYHCLVPQHEAYCACNGCSPIQAA</sequence>
<protein>
    <submittedName>
        <fullName evidence="2">Uncharacterized protein</fullName>
    </submittedName>
</protein>
<dbReference type="Proteomes" id="UP000295083">
    <property type="component" value="Unassembled WGS sequence"/>
</dbReference>
<organism evidence="2 3">
    <name type="scientific">Colletotrichum spinosum</name>
    <dbReference type="NCBI Taxonomy" id="1347390"/>
    <lineage>
        <taxon>Eukaryota</taxon>
        <taxon>Fungi</taxon>
        <taxon>Dikarya</taxon>
        <taxon>Ascomycota</taxon>
        <taxon>Pezizomycotina</taxon>
        <taxon>Sordariomycetes</taxon>
        <taxon>Hypocreomycetidae</taxon>
        <taxon>Glomerellales</taxon>
        <taxon>Glomerellaceae</taxon>
        <taxon>Colletotrichum</taxon>
        <taxon>Colletotrichum orbiculare species complex</taxon>
    </lineage>
</organism>
<evidence type="ECO:0000313" key="3">
    <source>
        <dbReference type="Proteomes" id="UP000295083"/>
    </source>
</evidence>
<dbReference type="EMBL" id="QAPG01010712">
    <property type="protein sequence ID" value="TDZ13407.1"/>
    <property type="molecule type" value="Genomic_DNA"/>
</dbReference>
<proteinExistence type="predicted"/>